<evidence type="ECO:0000313" key="1">
    <source>
        <dbReference type="EMBL" id="MFB9313249.1"/>
    </source>
</evidence>
<dbReference type="Proteomes" id="UP001589750">
    <property type="component" value="Unassembled WGS sequence"/>
</dbReference>
<organism evidence="1 2">
    <name type="scientific">Nocardioides plantarum</name>
    <dbReference type="NCBI Taxonomy" id="29299"/>
    <lineage>
        <taxon>Bacteria</taxon>
        <taxon>Bacillati</taxon>
        <taxon>Actinomycetota</taxon>
        <taxon>Actinomycetes</taxon>
        <taxon>Propionibacteriales</taxon>
        <taxon>Nocardioidaceae</taxon>
        <taxon>Nocardioides</taxon>
    </lineage>
</organism>
<dbReference type="EMBL" id="JBHMDG010000011">
    <property type="protein sequence ID" value="MFB9313249.1"/>
    <property type="molecule type" value="Genomic_DNA"/>
</dbReference>
<evidence type="ECO:0008006" key="3">
    <source>
        <dbReference type="Google" id="ProtNLM"/>
    </source>
</evidence>
<proteinExistence type="predicted"/>
<name>A0ABV5K923_9ACTN</name>
<keyword evidence="2" id="KW-1185">Reference proteome</keyword>
<comment type="caution">
    <text evidence="1">The sequence shown here is derived from an EMBL/GenBank/DDBJ whole genome shotgun (WGS) entry which is preliminary data.</text>
</comment>
<protein>
    <recommendedName>
        <fullName evidence="3">Dioxygenase</fullName>
    </recommendedName>
</protein>
<accession>A0ABV5K923</accession>
<dbReference type="RefSeq" id="WP_246084273.1">
    <property type="nucleotide sequence ID" value="NZ_JBHMDG010000011.1"/>
</dbReference>
<evidence type="ECO:0000313" key="2">
    <source>
        <dbReference type="Proteomes" id="UP001589750"/>
    </source>
</evidence>
<sequence length="343" mass="38730">MTNDGPGLYLQRVDERTDEVEALVARSEGRVGLDDLLSDLPRRLRRSWAPGRAVHEAWRMDLKDQLDLRWWPQGVTTAADAGRDDTRGRRLVIMSSYAKKLPWDPTKHGSRLTVMDLDSLSYRHVLLVRPTADGGLEPLHVHAGGVVWHGEHLHVAATGKGMFTFRVDDLLRVTARDAAYGYRYVLPARWQYRALKDDGVADGFRYSFVSLDRSTEPPTMMAGEYTNDPARTRRIARFPIDATTGLLETGADDRSRLVLLGDGPRRMQGVVNARGRLHVTVSQGRRERGSVYAGTPGHLVHHPHATPMGNEDVAYWPEEDLLYGVSEHPMARWLFTMRRSSFD</sequence>
<reference evidence="1 2" key="1">
    <citation type="submission" date="2024-09" db="EMBL/GenBank/DDBJ databases">
        <authorList>
            <person name="Sun Q."/>
            <person name="Mori K."/>
        </authorList>
    </citation>
    <scope>NUCLEOTIDE SEQUENCE [LARGE SCALE GENOMIC DNA]</scope>
    <source>
        <strain evidence="1 2">JCM 9626</strain>
    </source>
</reference>
<gene>
    <name evidence="1" type="ORF">ACFFRI_09360</name>
</gene>